<evidence type="ECO:0000256" key="5">
    <source>
        <dbReference type="SAM" id="SignalP"/>
    </source>
</evidence>
<name>A0A7S3NHQ3_9STRA</name>
<evidence type="ECO:0000256" key="1">
    <source>
        <dbReference type="ARBA" id="ARBA00022737"/>
    </source>
</evidence>
<dbReference type="EMBL" id="HBIJ01003287">
    <property type="protein sequence ID" value="CAE0361549.1"/>
    <property type="molecule type" value="Transcribed_RNA"/>
</dbReference>
<dbReference type="SUPFAM" id="SSF54534">
    <property type="entry name" value="FKBP-like"/>
    <property type="match status" value="1"/>
</dbReference>
<dbReference type="Gene3D" id="3.10.50.40">
    <property type="match status" value="1"/>
</dbReference>
<gene>
    <name evidence="7" type="ORF">ALAG00032_LOCUS2282</name>
</gene>
<sequence length="285" mass="31619">MIVHLLFLLTKIESGYSLLACCTQGEKGWKYHRQNIKLRASVETCDISGDGGIMKKIVSGGSNKARLFDEEGAVAQLEYRAMIGNEILAESNDLQYTVGDESWLPCFDIAVRSMDVGERAIFECRSDYAYGSSGLNLIIPPEATISLDLSVIDYKGNILTSTTFSDQKPLTPRTATQIRDEYEKRRAAKISQAAIPDNANIFEKTLATFRSFYFFGFFESATGQQAPWYLRPLITFPAIFAAVGLSFYFLITSNIILLKGTGPTIPGEQNFALESQPPEVQSLLQ</sequence>
<protein>
    <recommendedName>
        <fullName evidence="3">peptidylprolyl isomerase</fullName>
        <ecNumber evidence="3">5.2.1.8</ecNumber>
    </recommendedName>
</protein>
<evidence type="ECO:0000259" key="6">
    <source>
        <dbReference type="PROSITE" id="PS50059"/>
    </source>
</evidence>
<dbReference type="AlphaFoldDB" id="A0A7S3NHQ3"/>
<dbReference type="PROSITE" id="PS50059">
    <property type="entry name" value="FKBP_PPIASE"/>
    <property type="match status" value="1"/>
</dbReference>
<evidence type="ECO:0000256" key="4">
    <source>
        <dbReference type="SAM" id="Phobius"/>
    </source>
</evidence>
<evidence type="ECO:0000256" key="2">
    <source>
        <dbReference type="ARBA" id="ARBA00022803"/>
    </source>
</evidence>
<dbReference type="InterPro" id="IPR001179">
    <property type="entry name" value="PPIase_FKBP_dom"/>
</dbReference>
<feature type="domain" description="PPIase FKBP-type" evidence="6">
    <location>
        <begin position="72"/>
        <end position="155"/>
    </location>
</feature>
<accession>A0A7S3NHQ3</accession>
<keyword evidence="4" id="KW-1133">Transmembrane helix</keyword>
<dbReference type="InterPro" id="IPR046357">
    <property type="entry name" value="PPIase_dom_sf"/>
</dbReference>
<evidence type="ECO:0000256" key="3">
    <source>
        <dbReference type="PROSITE-ProRule" id="PRU00277"/>
    </source>
</evidence>
<keyword evidence="2" id="KW-0802">TPR repeat</keyword>
<evidence type="ECO:0000313" key="7">
    <source>
        <dbReference type="EMBL" id="CAE0361549.1"/>
    </source>
</evidence>
<dbReference type="EC" id="5.2.1.8" evidence="3"/>
<dbReference type="PANTHER" id="PTHR46512">
    <property type="entry name" value="PEPTIDYLPROLYL ISOMERASE"/>
    <property type="match status" value="1"/>
</dbReference>
<dbReference type="GO" id="GO:0003755">
    <property type="term" value="F:peptidyl-prolyl cis-trans isomerase activity"/>
    <property type="evidence" value="ECO:0007669"/>
    <property type="project" value="UniProtKB-KW"/>
</dbReference>
<keyword evidence="3" id="KW-0697">Rotamase</keyword>
<feature type="transmembrane region" description="Helical" evidence="4">
    <location>
        <begin position="228"/>
        <end position="251"/>
    </location>
</feature>
<keyword evidence="4" id="KW-0812">Transmembrane</keyword>
<feature type="signal peptide" evidence="5">
    <location>
        <begin position="1"/>
        <end position="17"/>
    </location>
</feature>
<dbReference type="InterPro" id="IPR050754">
    <property type="entry name" value="FKBP4/5/8-like"/>
</dbReference>
<proteinExistence type="predicted"/>
<keyword evidence="4" id="KW-0472">Membrane</keyword>
<organism evidence="7">
    <name type="scientific">Aureoumbra lagunensis</name>
    <dbReference type="NCBI Taxonomy" id="44058"/>
    <lineage>
        <taxon>Eukaryota</taxon>
        <taxon>Sar</taxon>
        <taxon>Stramenopiles</taxon>
        <taxon>Ochrophyta</taxon>
        <taxon>Pelagophyceae</taxon>
        <taxon>Pelagomonadales</taxon>
        <taxon>Aureoumbra</taxon>
    </lineage>
</organism>
<dbReference type="Pfam" id="PF00254">
    <property type="entry name" value="FKBP_C"/>
    <property type="match status" value="1"/>
</dbReference>
<keyword evidence="1" id="KW-0677">Repeat</keyword>
<keyword evidence="5" id="KW-0732">Signal</keyword>
<reference evidence="7" key="1">
    <citation type="submission" date="2021-01" db="EMBL/GenBank/DDBJ databases">
        <authorList>
            <person name="Corre E."/>
            <person name="Pelletier E."/>
            <person name="Niang G."/>
            <person name="Scheremetjew M."/>
            <person name="Finn R."/>
            <person name="Kale V."/>
            <person name="Holt S."/>
            <person name="Cochrane G."/>
            <person name="Meng A."/>
            <person name="Brown T."/>
            <person name="Cohen L."/>
        </authorList>
    </citation>
    <scope>NUCLEOTIDE SEQUENCE</scope>
    <source>
        <strain evidence="7">CCMP1510</strain>
    </source>
</reference>
<feature type="chain" id="PRO_5030555696" description="peptidylprolyl isomerase" evidence="5">
    <location>
        <begin position="18"/>
        <end position="285"/>
    </location>
</feature>
<keyword evidence="3" id="KW-0413">Isomerase</keyword>
<comment type="catalytic activity">
    <reaction evidence="3">
        <text>[protein]-peptidylproline (omega=180) = [protein]-peptidylproline (omega=0)</text>
        <dbReference type="Rhea" id="RHEA:16237"/>
        <dbReference type="Rhea" id="RHEA-COMP:10747"/>
        <dbReference type="Rhea" id="RHEA-COMP:10748"/>
        <dbReference type="ChEBI" id="CHEBI:83833"/>
        <dbReference type="ChEBI" id="CHEBI:83834"/>
        <dbReference type="EC" id="5.2.1.8"/>
    </reaction>
</comment>